<evidence type="ECO:0000313" key="3">
    <source>
        <dbReference type="Proteomes" id="UP001165085"/>
    </source>
</evidence>
<evidence type="ECO:0008006" key="4">
    <source>
        <dbReference type="Google" id="ProtNLM"/>
    </source>
</evidence>
<dbReference type="SUPFAM" id="SSF81321">
    <property type="entry name" value="Family A G protein-coupled receptor-like"/>
    <property type="match status" value="1"/>
</dbReference>
<feature type="transmembrane region" description="Helical" evidence="1">
    <location>
        <begin position="69"/>
        <end position="91"/>
    </location>
</feature>
<organism evidence="2 3">
    <name type="scientific">Triparma strigata</name>
    <dbReference type="NCBI Taxonomy" id="1606541"/>
    <lineage>
        <taxon>Eukaryota</taxon>
        <taxon>Sar</taxon>
        <taxon>Stramenopiles</taxon>
        <taxon>Ochrophyta</taxon>
        <taxon>Bolidophyceae</taxon>
        <taxon>Parmales</taxon>
        <taxon>Triparmaceae</taxon>
        <taxon>Triparma</taxon>
    </lineage>
</organism>
<keyword evidence="3" id="KW-1185">Reference proteome</keyword>
<proteinExistence type="predicted"/>
<accession>A0A9W6ZV96</accession>
<gene>
    <name evidence="2" type="ORF">TrST_g371</name>
</gene>
<comment type="caution">
    <text evidence="2">The sequence shown here is derived from an EMBL/GenBank/DDBJ whole genome shotgun (WGS) entry which is preliminary data.</text>
</comment>
<dbReference type="Gene3D" id="1.20.1070.10">
    <property type="entry name" value="Rhodopsin 7-helix transmembrane proteins"/>
    <property type="match status" value="1"/>
</dbReference>
<evidence type="ECO:0000313" key="2">
    <source>
        <dbReference type="EMBL" id="GMH61062.1"/>
    </source>
</evidence>
<reference evidence="3" key="1">
    <citation type="journal article" date="2023" name="Commun. Biol.">
        <title>Genome analysis of Parmales, the sister group of diatoms, reveals the evolutionary specialization of diatoms from phago-mixotrophs to photoautotrophs.</title>
        <authorList>
            <person name="Ban H."/>
            <person name="Sato S."/>
            <person name="Yoshikawa S."/>
            <person name="Yamada K."/>
            <person name="Nakamura Y."/>
            <person name="Ichinomiya M."/>
            <person name="Sato N."/>
            <person name="Blanc-Mathieu R."/>
            <person name="Endo H."/>
            <person name="Kuwata A."/>
            <person name="Ogata H."/>
        </authorList>
    </citation>
    <scope>NUCLEOTIDE SEQUENCE [LARGE SCALE GENOMIC DNA]</scope>
    <source>
        <strain evidence="3">NIES 3701</strain>
    </source>
</reference>
<evidence type="ECO:0000256" key="1">
    <source>
        <dbReference type="SAM" id="Phobius"/>
    </source>
</evidence>
<protein>
    <recommendedName>
        <fullName evidence="4">G-protein coupled receptors family 1 profile domain-containing protein</fullName>
    </recommendedName>
</protein>
<keyword evidence="1" id="KW-1133">Transmembrane helix</keyword>
<feature type="transmembrane region" description="Helical" evidence="1">
    <location>
        <begin position="32"/>
        <end position="57"/>
    </location>
</feature>
<keyword evidence="1" id="KW-0812">Transmembrane</keyword>
<dbReference type="AlphaFoldDB" id="A0A9W6ZV96"/>
<feature type="transmembrane region" description="Helical" evidence="1">
    <location>
        <begin position="152"/>
        <end position="174"/>
    </location>
</feature>
<dbReference type="EMBL" id="BRXY01000069">
    <property type="protein sequence ID" value="GMH61062.1"/>
    <property type="molecule type" value="Genomic_DNA"/>
</dbReference>
<feature type="transmembrane region" description="Helical" evidence="1">
    <location>
        <begin position="111"/>
        <end position="131"/>
    </location>
</feature>
<name>A0A9W6ZV96_9STRA</name>
<keyword evidence="1" id="KW-0472">Membrane</keyword>
<dbReference type="Proteomes" id="UP001165085">
    <property type="component" value="Unassembled WGS sequence"/>
</dbReference>
<sequence length="179" mass="20645">MTPHDHEDLYMYTFSSNSTSTHPLPPLMSNTSVAICVLDIYILLCGFLLSLVLYLCISRRMRTAGNRKTWDCMLCIADMLLYFAFGIANMINAYNRQVPSYVVCQAQAVSIHFFATANFTTITFSVYDRHWRLCQIRDNKKDKVLKTTSKPLHWRIYTFAVLPLLFLHAILPIATSNKY</sequence>